<feature type="domain" description="tRNA intron endonuclease N-terminal" evidence="6">
    <location>
        <begin position="193"/>
        <end position="250"/>
    </location>
</feature>
<evidence type="ECO:0000313" key="7">
    <source>
        <dbReference type="EMBL" id="OSP09931.1"/>
    </source>
</evidence>
<dbReference type="EC" id="4.6.1.16" evidence="4"/>
<comment type="subunit">
    <text evidence="4">Homodimer.</text>
</comment>
<evidence type="ECO:0000256" key="1">
    <source>
        <dbReference type="ARBA" id="ARBA00022694"/>
    </source>
</evidence>
<dbReference type="NCBIfam" id="TIGR00324">
    <property type="entry name" value="endA"/>
    <property type="match status" value="1"/>
</dbReference>
<evidence type="ECO:0000259" key="6">
    <source>
        <dbReference type="Pfam" id="PF02778"/>
    </source>
</evidence>
<evidence type="ECO:0000256" key="2">
    <source>
        <dbReference type="ARBA" id="ARBA00023239"/>
    </source>
</evidence>
<gene>
    <name evidence="4" type="primary">endA</name>
    <name evidence="7" type="ORF">B9H04_04165</name>
</gene>
<evidence type="ECO:0000259" key="5">
    <source>
        <dbReference type="Pfam" id="PF01974"/>
    </source>
</evidence>
<dbReference type="InterPro" id="IPR006677">
    <property type="entry name" value="tRNA_intron_Endonuc_cat-like"/>
</dbReference>
<dbReference type="SUPFAM" id="SSF53032">
    <property type="entry name" value="tRNA-intron endonuclease catalytic domain-like"/>
    <property type="match status" value="2"/>
</dbReference>
<evidence type="ECO:0000256" key="3">
    <source>
        <dbReference type="ARBA" id="ARBA00024798"/>
    </source>
</evidence>
<dbReference type="InterPro" id="IPR006678">
    <property type="entry name" value="tRNA_intron_Endonuc_N"/>
</dbReference>
<name>A0A1X4HAC8_HALEZ</name>
<evidence type="ECO:0000313" key="8">
    <source>
        <dbReference type="Proteomes" id="UP000193587"/>
    </source>
</evidence>
<dbReference type="PANTHER" id="PTHR21227">
    <property type="entry name" value="TRNA-SPLICING ENDONUCLEASE SUBUNIT SEN2"/>
    <property type="match status" value="1"/>
</dbReference>
<comment type="function">
    <text evidence="4">Endonuclease that removes tRNA introns. Cleaves pre-tRNA at the 5' and 3' splice sites to release the intron. The products are an intron and two tRNA half-molecules bearing 2',3' cyclic phosphate and 5'-OH termini. Recognizes a pseudosymmetric substrate in which 2 bulged loops of 3 bases are separated by a stem of 4 bp.</text>
</comment>
<feature type="domain" description="tRNA intron endonuclease catalytic" evidence="5">
    <location>
        <begin position="279"/>
        <end position="359"/>
    </location>
</feature>
<dbReference type="SUPFAM" id="SSF55267">
    <property type="entry name" value="tRNA-intron endonuclease N-terminal domain-like"/>
    <property type="match status" value="2"/>
</dbReference>
<dbReference type="InterPro" id="IPR023516">
    <property type="entry name" value="tRNA_splic_arch_long"/>
</dbReference>
<dbReference type="STRING" id="1121945.GCA_000421805_01814"/>
<dbReference type="Proteomes" id="UP000193587">
    <property type="component" value="Unassembled WGS sequence"/>
</dbReference>
<dbReference type="InterPro" id="IPR006676">
    <property type="entry name" value="tRNA_splic"/>
</dbReference>
<comment type="function">
    <text evidence="3">Endonuclease that removes tRNA introns. Cleaves pre-tRNA at the 5'- and 3'-splice sites to release the intron. The products are an intron and two tRNA half-molecules bearing 2',3' cyclic phosphate and 5'-OH termini. Recognizes a pseudosymmetric substrate in which 2 bulged loops of 3 bases are separated by a stem of 4 bp.</text>
</comment>
<comment type="similarity">
    <text evidence="4">Belongs to the tRNA-intron endonuclease family. Archaeal long subfamily.</text>
</comment>
<reference evidence="7 8" key="1">
    <citation type="submission" date="2017-04" db="EMBL/GenBank/DDBJ databases">
        <title>MLSA of the genus Halorubrum.</title>
        <authorList>
            <person name="De La Haba R."/>
            <person name="Sanchez-Porro C."/>
            <person name="Infante-Dominguez C."/>
            <person name="Ventosa A."/>
        </authorList>
    </citation>
    <scope>NUCLEOTIDE SEQUENCE [LARGE SCALE GENOMIC DNA]</scope>
    <source>
        <strain evidence="7 8">DSM 17463</strain>
    </source>
</reference>
<comment type="catalytic activity">
    <reaction evidence="4">
        <text>pretRNA = a 3'-half-tRNA molecule with a 5'-OH end + a 5'-half-tRNA molecule with a 2',3'-cyclic phosphate end + an intron with a 2',3'-cyclic phosphate and a 5'-hydroxyl terminus.</text>
        <dbReference type="EC" id="4.6.1.16"/>
    </reaction>
</comment>
<keyword evidence="1 4" id="KW-0819">tRNA processing</keyword>
<dbReference type="Pfam" id="PF01974">
    <property type="entry name" value="tRNA_int_endo"/>
    <property type="match status" value="1"/>
</dbReference>
<dbReference type="InterPro" id="IPR011856">
    <property type="entry name" value="tRNA_endonuc-like_dom_sf"/>
</dbReference>
<dbReference type="HAMAP" id="MF_01834">
    <property type="entry name" value="EndA_long"/>
    <property type="match status" value="1"/>
</dbReference>
<dbReference type="NCBIfam" id="NF006794">
    <property type="entry name" value="PRK09300.1-1"/>
    <property type="match status" value="1"/>
</dbReference>
<protein>
    <recommendedName>
        <fullName evidence="4">tRNA-splicing endonuclease</fullName>
        <ecNumber evidence="4">4.6.1.16</ecNumber>
    </recommendedName>
    <alternativeName>
        <fullName evidence="4">tRNA-intron endonuclease</fullName>
    </alternativeName>
</protein>
<evidence type="ECO:0000256" key="4">
    <source>
        <dbReference type="HAMAP-Rule" id="MF_01834"/>
    </source>
</evidence>
<dbReference type="CDD" id="cd22363">
    <property type="entry name" value="tRNA-intron_lyase_C"/>
    <property type="match status" value="2"/>
</dbReference>
<feature type="domain" description="tRNA intron endonuclease N-terminal" evidence="6">
    <location>
        <begin position="5"/>
        <end position="60"/>
    </location>
</feature>
<dbReference type="GO" id="GO:0006388">
    <property type="term" value="P:tRNA splicing, via endonucleolytic cleavage and ligation"/>
    <property type="evidence" value="ECO:0007669"/>
    <property type="project" value="UniProtKB-UniRule"/>
</dbReference>
<dbReference type="PANTHER" id="PTHR21227:SF0">
    <property type="entry name" value="TRNA-SPLICING ENDONUCLEASE SUBUNIT SEN2"/>
    <property type="match status" value="1"/>
</dbReference>
<dbReference type="eggNOG" id="arCOG01701">
    <property type="taxonomic scope" value="Archaea"/>
</dbReference>
<organism evidence="7 8">
    <name type="scientific">Halorubrum ezzemoulense DSM 17463</name>
    <dbReference type="NCBI Taxonomy" id="1121945"/>
    <lineage>
        <taxon>Archaea</taxon>
        <taxon>Methanobacteriati</taxon>
        <taxon>Methanobacteriota</taxon>
        <taxon>Stenosarchaea group</taxon>
        <taxon>Halobacteria</taxon>
        <taxon>Halobacteriales</taxon>
        <taxon>Haloferacaceae</taxon>
        <taxon>Halorubrum</taxon>
    </lineage>
</organism>
<dbReference type="GO" id="GO:0000213">
    <property type="term" value="F:tRNA-intron lyase activity"/>
    <property type="evidence" value="ECO:0007669"/>
    <property type="project" value="UniProtKB-UniRule"/>
</dbReference>
<keyword evidence="2 4" id="KW-0456">Lyase</keyword>
<dbReference type="Gene3D" id="3.40.1350.10">
    <property type="match status" value="2"/>
</dbReference>
<accession>A0A1X4HAC8</accession>
<dbReference type="EMBL" id="NEDJ01000008">
    <property type="protein sequence ID" value="OSP09931.1"/>
    <property type="molecule type" value="Genomic_DNA"/>
</dbReference>
<dbReference type="RefSeq" id="WP_049931589.1">
    <property type="nucleotide sequence ID" value="NZ_ATXS01000006.1"/>
</dbReference>
<dbReference type="GO" id="GO:0005737">
    <property type="term" value="C:cytoplasm"/>
    <property type="evidence" value="ECO:0007669"/>
    <property type="project" value="TreeGrafter"/>
</dbReference>
<proteinExistence type="inferred from homology"/>
<dbReference type="GO" id="GO:0003676">
    <property type="term" value="F:nucleic acid binding"/>
    <property type="evidence" value="ECO:0007669"/>
    <property type="project" value="InterPro"/>
</dbReference>
<dbReference type="AlphaFoldDB" id="A0A1X4HAC8"/>
<dbReference type="InterPro" id="IPR036740">
    <property type="entry name" value="tRNA_intron_Endonuc_N_sf"/>
</dbReference>
<dbReference type="Gene3D" id="3.40.1170.20">
    <property type="entry name" value="tRNA intron endonuclease, N-terminal domain"/>
    <property type="match status" value="2"/>
</dbReference>
<sequence length="388" mass="41376">MQPTGHLRGDAVRVGGDARQRFYDARGYGRPLDGNEIALSRVEAAHLLFRGDLSGIELGGDAAGVSGGDPVGFERFFVASAAAADRFAVRFLVYSDLRDRGFYLSPAREPWPGGSDAPGDAVDFVAYERGETPDTGKVKYPIRVVGERESVAAAGLAGRTLAVVDEESDITYFAAEGGAVDGATDYEPPADLSGVLLADRVVVWDAPEGLYERGFYGRPLTGRAADVEGALQLSLVEAASLVADGRLALSTSVGDEGGVAGDDAARIVARGREVEGDRFDRRLAVYERLRGADAVPKTGFKFGADFRTYLDVETVEDLPHSEHLVRVVEADHRFSPRELSLDVRLAGGVRKEMVFAVTSVGGGGRGARAADWVRAADVEWVSVDRLTP</sequence>
<feature type="active site" evidence="4">
    <location>
        <position position="309"/>
    </location>
</feature>
<feature type="active site" evidence="4">
    <location>
        <position position="351"/>
    </location>
</feature>
<feature type="active site" evidence="4">
    <location>
        <position position="320"/>
    </location>
</feature>
<dbReference type="Pfam" id="PF02778">
    <property type="entry name" value="tRNA_int_endo_N"/>
    <property type="match status" value="2"/>
</dbReference>
<dbReference type="InterPro" id="IPR036167">
    <property type="entry name" value="tRNA_intron_Endo_cat-like_sf"/>
</dbReference>
<comment type="caution">
    <text evidence="7">The sequence shown here is derived from an EMBL/GenBank/DDBJ whole genome shotgun (WGS) entry which is preliminary data.</text>
</comment>